<name>A0ABS4UW09_9ACTN</name>
<dbReference type="InterPro" id="IPR058245">
    <property type="entry name" value="NreC/VraR/RcsB-like_REC"/>
</dbReference>
<dbReference type="RefSeq" id="WP_307863825.1">
    <property type="nucleotide sequence ID" value="NZ_BAAAVU010000005.1"/>
</dbReference>
<reference evidence="8 9" key="1">
    <citation type="submission" date="2021-03" db="EMBL/GenBank/DDBJ databases">
        <title>Sequencing the genomes of 1000 actinobacteria strains.</title>
        <authorList>
            <person name="Klenk H.-P."/>
        </authorList>
    </citation>
    <scope>NUCLEOTIDE SEQUENCE [LARGE SCALE GENOMIC DNA]</scope>
    <source>
        <strain evidence="8 9">DSM 18824</strain>
    </source>
</reference>
<keyword evidence="2" id="KW-0805">Transcription regulation</keyword>
<dbReference type="InterPro" id="IPR011006">
    <property type="entry name" value="CheY-like_superfamily"/>
</dbReference>
<dbReference type="InterPro" id="IPR039420">
    <property type="entry name" value="WalR-like"/>
</dbReference>
<dbReference type="Gene3D" id="3.40.50.2300">
    <property type="match status" value="1"/>
</dbReference>
<dbReference type="EMBL" id="JAGINT010000002">
    <property type="protein sequence ID" value="MBP2355833.1"/>
    <property type="molecule type" value="Genomic_DNA"/>
</dbReference>
<evidence type="ECO:0000256" key="5">
    <source>
        <dbReference type="PROSITE-ProRule" id="PRU00169"/>
    </source>
</evidence>
<dbReference type="PRINTS" id="PR00038">
    <property type="entry name" value="HTHLUXR"/>
</dbReference>
<dbReference type="PANTHER" id="PTHR43214:SF24">
    <property type="entry name" value="TRANSCRIPTIONAL REGULATORY PROTEIN NARL-RELATED"/>
    <property type="match status" value="1"/>
</dbReference>
<dbReference type="Proteomes" id="UP000755585">
    <property type="component" value="Unassembled WGS sequence"/>
</dbReference>
<feature type="domain" description="HTH luxR-type" evidence="6">
    <location>
        <begin position="145"/>
        <end position="210"/>
    </location>
</feature>
<keyword evidence="4" id="KW-0804">Transcription</keyword>
<evidence type="ECO:0000256" key="3">
    <source>
        <dbReference type="ARBA" id="ARBA00023125"/>
    </source>
</evidence>
<dbReference type="SUPFAM" id="SSF46894">
    <property type="entry name" value="C-terminal effector domain of the bipartite response regulators"/>
    <property type="match status" value="1"/>
</dbReference>
<gene>
    <name evidence="8" type="ORF">JOF29_006943</name>
</gene>
<dbReference type="PROSITE" id="PS00622">
    <property type="entry name" value="HTH_LUXR_1"/>
    <property type="match status" value="1"/>
</dbReference>
<evidence type="ECO:0000256" key="4">
    <source>
        <dbReference type="ARBA" id="ARBA00023163"/>
    </source>
</evidence>
<organism evidence="8 9">
    <name type="scientific">Kribbella aluminosa</name>
    <dbReference type="NCBI Taxonomy" id="416017"/>
    <lineage>
        <taxon>Bacteria</taxon>
        <taxon>Bacillati</taxon>
        <taxon>Actinomycetota</taxon>
        <taxon>Actinomycetes</taxon>
        <taxon>Propionibacteriales</taxon>
        <taxon>Kribbellaceae</taxon>
        <taxon>Kribbella</taxon>
    </lineage>
</organism>
<feature type="modified residue" description="4-aspartylphosphate" evidence="5">
    <location>
        <position position="55"/>
    </location>
</feature>
<dbReference type="Pfam" id="PF00196">
    <property type="entry name" value="GerE"/>
    <property type="match status" value="1"/>
</dbReference>
<feature type="domain" description="Response regulatory" evidence="7">
    <location>
        <begin position="4"/>
        <end position="119"/>
    </location>
</feature>
<evidence type="ECO:0000313" key="8">
    <source>
        <dbReference type="EMBL" id="MBP2355833.1"/>
    </source>
</evidence>
<dbReference type="InterPro" id="IPR016032">
    <property type="entry name" value="Sig_transdc_resp-reg_C-effctor"/>
</dbReference>
<dbReference type="SMART" id="SM00448">
    <property type="entry name" value="REC"/>
    <property type="match status" value="1"/>
</dbReference>
<evidence type="ECO:0000256" key="1">
    <source>
        <dbReference type="ARBA" id="ARBA00022553"/>
    </source>
</evidence>
<protein>
    <submittedName>
        <fullName evidence="8">DNA-binding NarL/FixJ family response regulator</fullName>
    </submittedName>
</protein>
<dbReference type="SUPFAM" id="SSF52172">
    <property type="entry name" value="CheY-like"/>
    <property type="match status" value="1"/>
</dbReference>
<evidence type="ECO:0000259" key="6">
    <source>
        <dbReference type="PROSITE" id="PS50043"/>
    </source>
</evidence>
<dbReference type="PROSITE" id="PS50043">
    <property type="entry name" value="HTH_LUXR_2"/>
    <property type="match status" value="1"/>
</dbReference>
<dbReference type="SMART" id="SM00421">
    <property type="entry name" value="HTH_LUXR"/>
    <property type="match status" value="1"/>
</dbReference>
<evidence type="ECO:0000256" key="2">
    <source>
        <dbReference type="ARBA" id="ARBA00023015"/>
    </source>
</evidence>
<dbReference type="PANTHER" id="PTHR43214">
    <property type="entry name" value="TWO-COMPONENT RESPONSE REGULATOR"/>
    <property type="match status" value="1"/>
</dbReference>
<evidence type="ECO:0000313" key="9">
    <source>
        <dbReference type="Proteomes" id="UP000755585"/>
    </source>
</evidence>
<dbReference type="Pfam" id="PF00072">
    <property type="entry name" value="Response_reg"/>
    <property type="match status" value="1"/>
</dbReference>
<evidence type="ECO:0000259" key="7">
    <source>
        <dbReference type="PROSITE" id="PS50110"/>
    </source>
</evidence>
<keyword evidence="9" id="KW-1185">Reference proteome</keyword>
<dbReference type="PROSITE" id="PS50110">
    <property type="entry name" value="RESPONSE_REGULATORY"/>
    <property type="match status" value="1"/>
</dbReference>
<keyword evidence="1 5" id="KW-0597">Phosphoprotein</keyword>
<comment type="caution">
    <text evidence="8">The sequence shown here is derived from an EMBL/GenBank/DDBJ whole genome shotgun (WGS) entry which is preliminary data.</text>
</comment>
<dbReference type="CDD" id="cd17535">
    <property type="entry name" value="REC_NarL-like"/>
    <property type="match status" value="1"/>
</dbReference>
<dbReference type="InterPro" id="IPR001789">
    <property type="entry name" value="Sig_transdc_resp-reg_receiver"/>
</dbReference>
<accession>A0ABS4UW09</accession>
<sequence>MTIRVVIAEDQELVRAGLKGIVGTAPDLTVVGEAGDGAAAIEVAASTGPDVVLMDIRMPGVDGLEATRVITRSSPARVLILTTFDLDDYVYAALRGGASGFLLKDTPPADLLAAIRVVAAGDALLGPSITRRLIDKFVEPAAPSGGQRLPPVTGREREVLLLIADGLSNAEIAASLHIEVGTVKTHVAHLLTKLDARDRVQLVILAFRAGLARTG</sequence>
<proteinExistence type="predicted"/>
<dbReference type="CDD" id="cd06170">
    <property type="entry name" value="LuxR_C_like"/>
    <property type="match status" value="1"/>
</dbReference>
<dbReference type="GO" id="GO:0003677">
    <property type="term" value="F:DNA binding"/>
    <property type="evidence" value="ECO:0007669"/>
    <property type="project" value="UniProtKB-KW"/>
</dbReference>
<keyword evidence="3 8" id="KW-0238">DNA-binding</keyword>
<dbReference type="InterPro" id="IPR000792">
    <property type="entry name" value="Tscrpt_reg_LuxR_C"/>
</dbReference>